<evidence type="ECO:0000256" key="4">
    <source>
        <dbReference type="ARBA" id="ARBA00022737"/>
    </source>
</evidence>
<dbReference type="InterPro" id="IPR018108">
    <property type="entry name" value="MCP_transmembrane"/>
</dbReference>
<organism evidence="11">
    <name type="scientific">Phallusia mammillata</name>
    <dbReference type="NCBI Taxonomy" id="59560"/>
    <lineage>
        <taxon>Eukaryota</taxon>
        <taxon>Metazoa</taxon>
        <taxon>Chordata</taxon>
        <taxon>Tunicata</taxon>
        <taxon>Ascidiacea</taxon>
        <taxon>Phlebobranchia</taxon>
        <taxon>Ascidiidae</taxon>
        <taxon>Phallusia</taxon>
    </lineage>
</organism>
<dbReference type="InterPro" id="IPR023395">
    <property type="entry name" value="MCP_dom_sf"/>
</dbReference>
<dbReference type="EMBL" id="LR788180">
    <property type="protein sequence ID" value="CAB3264042.1"/>
    <property type="molecule type" value="mRNA"/>
</dbReference>
<evidence type="ECO:0000256" key="8">
    <source>
        <dbReference type="ARBA" id="ARBA00023136"/>
    </source>
</evidence>
<reference evidence="11" key="1">
    <citation type="submission" date="2020-04" db="EMBL/GenBank/DDBJ databases">
        <authorList>
            <person name="Neveu A P."/>
        </authorList>
    </citation>
    <scope>NUCLEOTIDE SEQUENCE</scope>
    <source>
        <tissue evidence="11">Whole embryo</tissue>
    </source>
</reference>
<accession>A0A6F9DKS2</accession>
<evidence type="ECO:0000256" key="10">
    <source>
        <dbReference type="RuleBase" id="RU000488"/>
    </source>
</evidence>
<dbReference type="Pfam" id="PF00153">
    <property type="entry name" value="Mito_carr"/>
    <property type="match status" value="1"/>
</dbReference>
<keyword evidence="8 9" id="KW-0472">Membrane</keyword>
<feature type="repeat" description="Solcar" evidence="9">
    <location>
        <begin position="1"/>
        <end position="98"/>
    </location>
</feature>
<dbReference type="AlphaFoldDB" id="A0A6F9DKS2"/>
<keyword evidence="5" id="KW-1000">Mitochondrion outer membrane</keyword>
<keyword evidence="10" id="KW-0813">Transport</keyword>
<proteinExistence type="evidence at transcript level"/>
<dbReference type="GO" id="GO:0005741">
    <property type="term" value="C:mitochondrial outer membrane"/>
    <property type="evidence" value="ECO:0007669"/>
    <property type="project" value="UniProtKB-SubCell"/>
</dbReference>
<dbReference type="PROSITE" id="PS50920">
    <property type="entry name" value="SOLCAR"/>
    <property type="match status" value="1"/>
</dbReference>
<sequence length="143" mass="15928">MDIDWQSVAAGAGMTVLAHPFTYVKVLIQLGHEPLAPVMGRNMFFRKQLQYPGVFEYMKHIRKTDGFLGLYRGVGPRICANLSTSLTYSAVGQALKKVNVSDCMMTNMYSFIVSNQLCIFFTPSSSMLCLPIFHLFTSAPSTN</sequence>
<gene>
    <name evidence="11" type="primary">Mtch2-002</name>
</gene>
<evidence type="ECO:0000256" key="2">
    <source>
        <dbReference type="ARBA" id="ARBA00006375"/>
    </source>
</evidence>
<evidence type="ECO:0000256" key="9">
    <source>
        <dbReference type="PROSITE-ProRule" id="PRU00282"/>
    </source>
</evidence>
<evidence type="ECO:0000256" key="5">
    <source>
        <dbReference type="ARBA" id="ARBA00022787"/>
    </source>
</evidence>
<evidence type="ECO:0000256" key="6">
    <source>
        <dbReference type="ARBA" id="ARBA00022989"/>
    </source>
</evidence>
<dbReference type="Gene3D" id="1.50.40.10">
    <property type="entry name" value="Mitochondrial carrier domain"/>
    <property type="match status" value="1"/>
</dbReference>
<evidence type="ECO:0000256" key="1">
    <source>
        <dbReference type="ARBA" id="ARBA00004374"/>
    </source>
</evidence>
<keyword evidence="4" id="KW-0677">Repeat</keyword>
<evidence type="ECO:0000256" key="3">
    <source>
        <dbReference type="ARBA" id="ARBA00022692"/>
    </source>
</evidence>
<comment type="subcellular location">
    <subcellularLocation>
        <location evidence="1">Mitochondrion outer membrane</location>
        <topology evidence="1">Multi-pass membrane protein</topology>
    </subcellularLocation>
</comment>
<dbReference type="PANTHER" id="PTHR10780:SF18">
    <property type="entry name" value="LD43650P"/>
    <property type="match status" value="1"/>
</dbReference>
<dbReference type="SUPFAM" id="SSF103506">
    <property type="entry name" value="Mitochondrial carrier"/>
    <property type="match status" value="1"/>
</dbReference>
<keyword evidence="3 9" id="KW-0812">Transmembrane</keyword>
<evidence type="ECO:0000256" key="7">
    <source>
        <dbReference type="ARBA" id="ARBA00023128"/>
    </source>
</evidence>
<keyword evidence="7" id="KW-0496">Mitochondrion</keyword>
<protein>
    <submittedName>
        <fullName evidence="11">Mitochondrial carrier homolog 2</fullName>
    </submittedName>
</protein>
<keyword evidence="6" id="KW-1133">Transmembrane helix</keyword>
<comment type="similarity">
    <text evidence="2 10">Belongs to the mitochondrial carrier (TC 2.A.29) family.</text>
</comment>
<name>A0A6F9DKS2_9ASCI</name>
<dbReference type="PANTHER" id="PTHR10780">
    <property type="entry name" value="MITOCHONDRIAL CARRIER HOMOLOG"/>
    <property type="match status" value="1"/>
</dbReference>
<evidence type="ECO:0000313" key="11">
    <source>
        <dbReference type="EMBL" id="CAB3264042.1"/>
    </source>
</evidence>